<dbReference type="Gene3D" id="1.10.443.10">
    <property type="entry name" value="Intergrase catalytic core"/>
    <property type="match status" value="1"/>
</dbReference>
<organism evidence="3 4">
    <name type="scientific">Desulfosporosinus metallidurans</name>
    <dbReference type="NCBI Taxonomy" id="1888891"/>
    <lineage>
        <taxon>Bacteria</taxon>
        <taxon>Bacillati</taxon>
        <taxon>Bacillota</taxon>
        <taxon>Clostridia</taxon>
        <taxon>Eubacteriales</taxon>
        <taxon>Desulfitobacteriaceae</taxon>
        <taxon>Desulfosporosinus</taxon>
    </lineage>
</organism>
<evidence type="ECO:0000256" key="1">
    <source>
        <dbReference type="ARBA" id="ARBA00023172"/>
    </source>
</evidence>
<dbReference type="SUPFAM" id="SSF56349">
    <property type="entry name" value="DNA breaking-rejoining enzymes"/>
    <property type="match status" value="1"/>
</dbReference>
<name>A0A1Q8QWE0_9FIRM</name>
<dbReference type="PROSITE" id="PS51898">
    <property type="entry name" value="TYR_RECOMBINASE"/>
    <property type="match status" value="1"/>
</dbReference>
<evidence type="ECO:0000313" key="3">
    <source>
        <dbReference type="EMBL" id="OLN31636.1"/>
    </source>
</evidence>
<dbReference type="InterPro" id="IPR013762">
    <property type="entry name" value="Integrase-like_cat_sf"/>
</dbReference>
<evidence type="ECO:0000259" key="2">
    <source>
        <dbReference type="PROSITE" id="PS51898"/>
    </source>
</evidence>
<feature type="domain" description="Tyr recombinase" evidence="2">
    <location>
        <begin position="1"/>
        <end position="73"/>
    </location>
</feature>
<keyword evidence="4" id="KW-1185">Reference proteome</keyword>
<dbReference type="GO" id="GO:0015074">
    <property type="term" value="P:DNA integration"/>
    <property type="evidence" value="ECO:0007669"/>
    <property type="project" value="InterPro"/>
</dbReference>
<keyword evidence="1" id="KW-0233">DNA recombination</keyword>
<dbReference type="AlphaFoldDB" id="A0A1Q8QWE0"/>
<proteinExistence type="predicted"/>
<sequence length="86" mass="10344">MRPDSYTSYLGKLVRDKKIPKTRLHFLRHYHATWLYENDVLDHLAAERLGHDIKVLKGIYQHLGVKKKDEINRKIIELQQEESKYN</sequence>
<dbReference type="Proteomes" id="UP000186102">
    <property type="component" value="Unassembled WGS sequence"/>
</dbReference>
<dbReference type="InterPro" id="IPR011010">
    <property type="entry name" value="DNA_brk_join_enz"/>
</dbReference>
<dbReference type="InterPro" id="IPR002104">
    <property type="entry name" value="Integrase_catalytic"/>
</dbReference>
<dbReference type="EMBL" id="MLBF01000016">
    <property type="protein sequence ID" value="OLN31636.1"/>
    <property type="molecule type" value="Genomic_DNA"/>
</dbReference>
<dbReference type="GO" id="GO:0003677">
    <property type="term" value="F:DNA binding"/>
    <property type="evidence" value="ECO:0007669"/>
    <property type="project" value="InterPro"/>
</dbReference>
<evidence type="ECO:0000313" key="4">
    <source>
        <dbReference type="Proteomes" id="UP000186102"/>
    </source>
</evidence>
<comment type="caution">
    <text evidence="3">The sequence shown here is derived from an EMBL/GenBank/DDBJ whole genome shotgun (WGS) entry which is preliminary data.</text>
</comment>
<dbReference type="STRING" id="1888891.DSOL_2503"/>
<reference evidence="3 4" key="1">
    <citation type="submission" date="2016-09" db="EMBL/GenBank/DDBJ databases">
        <title>Complete genome of Desulfosporosinus sp. OL.</title>
        <authorList>
            <person name="Mardanov A."/>
            <person name="Beletsky A."/>
            <person name="Panova A."/>
            <person name="Karnachuk O."/>
            <person name="Ravin N."/>
        </authorList>
    </citation>
    <scope>NUCLEOTIDE SEQUENCE [LARGE SCALE GENOMIC DNA]</scope>
    <source>
        <strain evidence="3 4">OL</strain>
    </source>
</reference>
<accession>A0A1Q8QWE0</accession>
<dbReference type="GO" id="GO:0006310">
    <property type="term" value="P:DNA recombination"/>
    <property type="evidence" value="ECO:0007669"/>
    <property type="project" value="UniProtKB-KW"/>
</dbReference>
<protein>
    <submittedName>
        <fullName evidence="3">Prophage LambdaBa04, site-specific recombinase, phage integrase family</fullName>
    </submittedName>
</protein>
<gene>
    <name evidence="3" type="ORF">DSOL_2503</name>
</gene>